<feature type="signal peptide" evidence="1">
    <location>
        <begin position="1"/>
        <end position="20"/>
    </location>
</feature>
<evidence type="ECO:0000313" key="3">
    <source>
        <dbReference type="Proteomes" id="UP000246278"/>
    </source>
</evidence>
<evidence type="ECO:0000256" key="1">
    <source>
        <dbReference type="SAM" id="SignalP"/>
    </source>
</evidence>
<evidence type="ECO:0008006" key="4">
    <source>
        <dbReference type="Google" id="ProtNLM"/>
    </source>
</evidence>
<evidence type="ECO:0000313" key="2">
    <source>
        <dbReference type="EMBL" id="PWW81355.1"/>
    </source>
</evidence>
<feature type="chain" id="PRO_5016315374" description="DUF4468 domain-containing protein" evidence="1">
    <location>
        <begin position="21"/>
        <end position="197"/>
    </location>
</feature>
<dbReference type="Proteomes" id="UP000246278">
    <property type="component" value="Unassembled WGS sequence"/>
</dbReference>
<organism evidence="2 3">
    <name type="scientific">Prosthecochloris marina</name>
    <dbReference type="NCBI Taxonomy" id="2017681"/>
    <lineage>
        <taxon>Bacteria</taxon>
        <taxon>Pseudomonadati</taxon>
        <taxon>Chlorobiota</taxon>
        <taxon>Chlorobiia</taxon>
        <taxon>Chlorobiales</taxon>
        <taxon>Chlorobiaceae</taxon>
        <taxon>Prosthecochloris</taxon>
    </lineage>
</organism>
<proteinExistence type="predicted"/>
<sequence>MYRMVLVLVLALGIAVPVYAGNKVTRKVDDFTGLEMVTFKKPLKFLRTKGVSVATAWLTPEVAKKPDGSIDWMRFHFKRDDYDSALGISKASGSTLKLKLNNNEVIEFQAINNLSEIDIEWTSVGPKYKEYAIFDLSPHQLRAIAEASEIRGRVSGRNGMYVNIPHKHFMIHQDWLEEMRGFYNAVFSAVPTQAAQP</sequence>
<keyword evidence="1" id="KW-0732">Signal</keyword>
<dbReference type="EMBL" id="PDNZ01000007">
    <property type="protein sequence ID" value="PWW81355.1"/>
    <property type="molecule type" value="Genomic_DNA"/>
</dbReference>
<protein>
    <recommendedName>
        <fullName evidence="4">DUF4468 domain-containing protein</fullName>
    </recommendedName>
</protein>
<gene>
    <name evidence="2" type="ORF">CR164_09960</name>
</gene>
<name>A0A317T419_9CHLB</name>
<accession>A0A317T419</accession>
<dbReference type="OrthoDB" id="9837019at2"/>
<reference evidence="3" key="1">
    <citation type="submission" date="2017-10" db="EMBL/GenBank/DDBJ databases">
        <authorList>
            <person name="Gaisin V.A."/>
            <person name="Rysina M.S."/>
            <person name="Grouzdev D.S."/>
        </authorList>
    </citation>
    <scope>NUCLEOTIDE SEQUENCE [LARGE SCALE GENOMIC DNA]</scope>
    <source>
        <strain evidence="3">V1</strain>
    </source>
</reference>
<comment type="caution">
    <text evidence="2">The sequence shown here is derived from an EMBL/GenBank/DDBJ whole genome shotgun (WGS) entry which is preliminary data.</text>
</comment>
<dbReference type="AlphaFoldDB" id="A0A317T419"/>
<keyword evidence="3" id="KW-1185">Reference proteome</keyword>
<dbReference type="RefSeq" id="WP_110023850.1">
    <property type="nucleotide sequence ID" value="NZ_PDNZ01000007.1"/>
</dbReference>